<evidence type="ECO:0000313" key="3">
    <source>
        <dbReference type="Proteomes" id="UP001172911"/>
    </source>
</evidence>
<keyword evidence="3" id="KW-1185">Reference proteome</keyword>
<dbReference type="Pfam" id="PF05979">
    <property type="entry name" value="DUF896"/>
    <property type="match status" value="1"/>
</dbReference>
<gene>
    <name evidence="2" type="ORF">P6N53_15950</name>
</gene>
<evidence type="ECO:0000256" key="1">
    <source>
        <dbReference type="ARBA" id="ARBA00022490"/>
    </source>
</evidence>
<name>A0AAW7ZHF6_9FIRM</name>
<dbReference type="Gene3D" id="1.10.287.540">
    <property type="entry name" value="Helix hairpin bin"/>
    <property type="match status" value="1"/>
</dbReference>
<reference evidence="2" key="2">
    <citation type="submission" date="2023-03" db="EMBL/GenBank/DDBJ databases">
        <authorList>
            <person name="Zhang Z."/>
        </authorList>
    </citation>
    <scope>NUCLEOTIDE SEQUENCE</scope>
    <source>
        <strain evidence="2">DSA</strain>
    </source>
</reference>
<dbReference type="HAMAP" id="MF_01103">
    <property type="entry name" value="UPF0291"/>
    <property type="match status" value="1"/>
</dbReference>
<dbReference type="AlphaFoldDB" id="A0AAW7ZHF6"/>
<dbReference type="RefSeq" id="WP_304544900.1">
    <property type="nucleotide sequence ID" value="NZ_JARPTC010000023.1"/>
</dbReference>
<dbReference type="PANTHER" id="PTHR37300:SF2">
    <property type="entry name" value="UPF0291 PROTEIN BC_1827"/>
    <property type="match status" value="1"/>
</dbReference>
<dbReference type="PANTHER" id="PTHR37300">
    <property type="entry name" value="UPF0291 PROTEIN CBO2609/CLC_2481"/>
    <property type="match status" value="1"/>
</dbReference>
<protein>
    <submittedName>
        <fullName evidence="2">DUF896 domain-containing protein</fullName>
    </submittedName>
</protein>
<accession>A0AAW7ZHF6</accession>
<keyword evidence="1" id="KW-0963">Cytoplasm</keyword>
<comment type="caution">
    <text evidence="2">The sequence shown here is derived from an EMBL/GenBank/DDBJ whole genome shotgun (WGS) entry which is preliminary data.</text>
</comment>
<dbReference type="InterPro" id="IPR009242">
    <property type="entry name" value="DUF896"/>
</dbReference>
<feature type="non-terminal residue" evidence="2">
    <location>
        <position position="70"/>
    </location>
</feature>
<evidence type="ECO:0000313" key="2">
    <source>
        <dbReference type="EMBL" id="MDO7788722.1"/>
    </source>
</evidence>
<sequence length="70" mass="8103">MITKELIERINTLARKQRSEGLTTAEKEEQHNLRQEYLKGIRGQVEQSLSQIKFVEDEPSCGCGSHHHKK</sequence>
<dbReference type="Proteomes" id="UP001172911">
    <property type="component" value="Unassembled WGS sequence"/>
</dbReference>
<dbReference type="SUPFAM" id="SSF158221">
    <property type="entry name" value="YnzC-like"/>
    <property type="match status" value="1"/>
</dbReference>
<reference evidence="2" key="1">
    <citation type="journal article" date="2023" name="J. Hazard. Mater.">
        <title>Anaerobic biodegradation of pyrene and benzo[a]pyrene by a new sulfate-reducing Desulforamulus aquiferis strain DSA.</title>
        <authorList>
            <person name="Zhang Z."/>
            <person name="Sun J."/>
            <person name="Gong X."/>
            <person name="Wang C."/>
            <person name="Wang H."/>
        </authorList>
    </citation>
    <scope>NUCLEOTIDE SEQUENCE</scope>
    <source>
        <strain evidence="2">DSA</strain>
    </source>
</reference>
<dbReference type="EMBL" id="JARPTC010000023">
    <property type="protein sequence ID" value="MDO7788722.1"/>
    <property type="molecule type" value="Genomic_DNA"/>
</dbReference>
<organism evidence="2 3">
    <name type="scientific">Desulforamulus aquiferis</name>
    <dbReference type="NCBI Taxonomy" id="1397668"/>
    <lineage>
        <taxon>Bacteria</taxon>
        <taxon>Bacillati</taxon>
        <taxon>Bacillota</taxon>
        <taxon>Clostridia</taxon>
        <taxon>Eubacteriales</taxon>
        <taxon>Peptococcaceae</taxon>
        <taxon>Desulforamulus</taxon>
    </lineage>
</organism>
<proteinExistence type="inferred from homology"/>